<organism evidence="2">
    <name type="scientific">Micromonas pusilla</name>
    <name type="common">Picoplanktonic green alga</name>
    <name type="synonym">Chromulina pusilla</name>
    <dbReference type="NCBI Taxonomy" id="38833"/>
    <lineage>
        <taxon>Eukaryota</taxon>
        <taxon>Viridiplantae</taxon>
        <taxon>Chlorophyta</taxon>
        <taxon>Mamiellophyceae</taxon>
        <taxon>Mamiellales</taxon>
        <taxon>Mamiellaceae</taxon>
        <taxon>Micromonas</taxon>
    </lineage>
</organism>
<sequence>MPVSALMIGAGEYTTGCVGTAAGAAPDKPAGVVAITFADLRRRGRVDDMVLVDAVGTRMPTVRDTMRAKIAEAYKDMDVRMTTLPRDDVAFDPMAYKEAIARMRRGDVATIFTPDDTHFDIALACIEAGLHVLCAKPLVKTLAKHRELAAAAEKHGVLCAIEYHKRFDPIYADARDRIRAKLGAFSFFQSTMTQPKAQLDTFKAWAGKSSDISYYLNSHHMDVHCWSVGDASRPERVVAFAATGAANARVEPTDGRQIEDTITLCAEWVNDDEAKSRGTATYTASWIAPKADCHTQQYFHYMGHEGEIRADQGHRGYTTSTDADGFSQLNPLYMKYTPSPSGQFAGQQGYGYRSIEEFVKAAEEINAGTATVKEVCDRDVLATVDRTARVTAMLEAGRVSLDNGGAGVRILYPEGGGAGAEPIGLALEGDGERAFVVGEGGAERKRAREGE</sequence>
<dbReference type="SUPFAM" id="SSF51735">
    <property type="entry name" value="NAD(P)-binding Rossmann-fold domains"/>
    <property type="match status" value="1"/>
</dbReference>
<dbReference type="GO" id="GO:0006740">
    <property type="term" value="P:NADPH regeneration"/>
    <property type="evidence" value="ECO:0007669"/>
    <property type="project" value="TreeGrafter"/>
</dbReference>
<dbReference type="GO" id="GO:0005737">
    <property type="term" value="C:cytoplasm"/>
    <property type="evidence" value="ECO:0007669"/>
    <property type="project" value="TreeGrafter"/>
</dbReference>
<gene>
    <name evidence="2" type="ORF">MPUS1402_LOCUS11096</name>
</gene>
<dbReference type="GO" id="GO:0000166">
    <property type="term" value="F:nucleotide binding"/>
    <property type="evidence" value="ECO:0007669"/>
    <property type="project" value="InterPro"/>
</dbReference>
<evidence type="ECO:0000259" key="1">
    <source>
        <dbReference type="Pfam" id="PF01408"/>
    </source>
</evidence>
<dbReference type="PANTHER" id="PTHR42840:SF6">
    <property type="entry name" value="BINDING ROSSMANN FOLD OXIDOREDUCTASE, PUTATIVE (AFU_ORTHOLOGUE AFUA_3G11930)-RELATED"/>
    <property type="match status" value="1"/>
</dbReference>
<dbReference type="Gene3D" id="3.40.50.720">
    <property type="entry name" value="NAD(P)-binding Rossmann-like Domain"/>
    <property type="match status" value="1"/>
</dbReference>
<protein>
    <recommendedName>
        <fullName evidence="1">Gfo/Idh/MocA-like oxidoreductase N-terminal domain-containing protein</fullName>
    </recommendedName>
</protein>
<dbReference type="PANTHER" id="PTHR42840">
    <property type="entry name" value="NAD(P)-BINDING ROSSMANN-FOLD SUPERFAMILY PROTEIN-RELATED"/>
    <property type="match status" value="1"/>
</dbReference>
<name>A0A7R9TXN1_MICPS</name>
<reference evidence="2" key="1">
    <citation type="submission" date="2021-01" db="EMBL/GenBank/DDBJ databases">
        <authorList>
            <person name="Corre E."/>
            <person name="Pelletier E."/>
            <person name="Niang G."/>
            <person name="Scheremetjew M."/>
            <person name="Finn R."/>
            <person name="Kale V."/>
            <person name="Holt S."/>
            <person name="Cochrane G."/>
            <person name="Meng A."/>
            <person name="Brown T."/>
            <person name="Cohen L."/>
        </authorList>
    </citation>
    <scope>NUCLEOTIDE SEQUENCE</scope>
    <source>
        <strain evidence="2">RCC1614</strain>
    </source>
</reference>
<dbReference type="AlphaFoldDB" id="A0A7R9TXN1"/>
<dbReference type="SUPFAM" id="SSF55347">
    <property type="entry name" value="Glyceraldehyde-3-phosphate dehydrogenase-like, C-terminal domain"/>
    <property type="match status" value="1"/>
</dbReference>
<dbReference type="EMBL" id="HBDY01014631">
    <property type="protein sequence ID" value="CAD8248209.1"/>
    <property type="molecule type" value="Transcribed_RNA"/>
</dbReference>
<proteinExistence type="predicted"/>
<accession>A0A7R9TXN1</accession>
<dbReference type="InterPro" id="IPR000683">
    <property type="entry name" value="Gfo/Idh/MocA-like_OxRdtase_N"/>
</dbReference>
<dbReference type="InterPro" id="IPR036291">
    <property type="entry name" value="NAD(P)-bd_dom_sf"/>
</dbReference>
<dbReference type="Pfam" id="PF01408">
    <property type="entry name" value="GFO_IDH_MocA"/>
    <property type="match status" value="1"/>
</dbReference>
<evidence type="ECO:0000313" key="2">
    <source>
        <dbReference type="EMBL" id="CAD8248209.1"/>
    </source>
</evidence>
<dbReference type="Gene3D" id="3.30.360.10">
    <property type="entry name" value="Dihydrodipicolinate Reductase, domain 2"/>
    <property type="match status" value="1"/>
</dbReference>
<feature type="domain" description="Gfo/Idh/MocA-like oxidoreductase N-terminal" evidence="1">
    <location>
        <begin position="84"/>
        <end position="162"/>
    </location>
</feature>
<dbReference type="GO" id="GO:0016491">
    <property type="term" value="F:oxidoreductase activity"/>
    <property type="evidence" value="ECO:0007669"/>
    <property type="project" value="TreeGrafter"/>
</dbReference>